<dbReference type="Proteomes" id="UP000812270">
    <property type="component" value="Unassembled WGS sequence"/>
</dbReference>
<dbReference type="InterPro" id="IPR039422">
    <property type="entry name" value="MarR/SlyA-like"/>
</dbReference>
<organism evidence="2 3">
    <name type="scientific">Pinibacter aurantiacus</name>
    <dbReference type="NCBI Taxonomy" id="2851599"/>
    <lineage>
        <taxon>Bacteria</taxon>
        <taxon>Pseudomonadati</taxon>
        <taxon>Bacteroidota</taxon>
        <taxon>Chitinophagia</taxon>
        <taxon>Chitinophagales</taxon>
        <taxon>Chitinophagaceae</taxon>
        <taxon>Pinibacter</taxon>
    </lineage>
</organism>
<comment type="caution">
    <text evidence="2">The sequence shown here is derived from an EMBL/GenBank/DDBJ whole genome shotgun (WGS) entry which is preliminary data.</text>
</comment>
<reference evidence="2" key="1">
    <citation type="submission" date="2021-06" db="EMBL/GenBank/DDBJ databases">
        <authorList>
            <person name="Huq M.A."/>
        </authorList>
    </citation>
    <scope>NUCLEOTIDE SEQUENCE</scope>
    <source>
        <strain evidence="2">MAH-26</strain>
    </source>
</reference>
<dbReference type="SMART" id="SM00347">
    <property type="entry name" value="HTH_MARR"/>
    <property type="match status" value="1"/>
</dbReference>
<dbReference type="PROSITE" id="PS50995">
    <property type="entry name" value="HTH_MARR_2"/>
    <property type="match status" value="1"/>
</dbReference>
<evidence type="ECO:0000313" key="2">
    <source>
        <dbReference type="EMBL" id="MBV4356975.1"/>
    </source>
</evidence>
<dbReference type="GO" id="GO:0003700">
    <property type="term" value="F:DNA-binding transcription factor activity"/>
    <property type="evidence" value="ECO:0007669"/>
    <property type="project" value="InterPro"/>
</dbReference>
<gene>
    <name evidence="2" type="ORF">KTO63_07465</name>
</gene>
<dbReference type="AlphaFoldDB" id="A0A9E2SAP0"/>
<feature type="domain" description="HTH marR-type" evidence="1">
    <location>
        <begin position="9"/>
        <end position="142"/>
    </location>
</feature>
<protein>
    <submittedName>
        <fullName evidence="2">MarR family transcriptional regulator</fullName>
    </submittedName>
</protein>
<dbReference type="PANTHER" id="PTHR33164:SF57">
    <property type="entry name" value="MARR-FAMILY TRANSCRIPTIONAL REGULATOR"/>
    <property type="match status" value="1"/>
</dbReference>
<dbReference type="GO" id="GO:0006950">
    <property type="term" value="P:response to stress"/>
    <property type="evidence" value="ECO:0007669"/>
    <property type="project" value="TreeGrafter"/>
</dbReference>
<sequence>MNIINELGELAIGARMRRLYDVFSKDVMKIYNDHNLDFEAKYFTLFYLVSKRNGIGIMDAAEELSLTHPAIIHLAKDLEKKGLIESVKSPLDSRKRLLMLSRKGKAALPAFNEVWNKIDKLNKKLMRGQKNNLLKALEEMENLLDEKSYYKRYQNI</sequence>
<evidence type="ECO:0000259" key="1">
    <source>
        <dbReference type="PROSITE" id="PS50995"/>
    </source>
</evidence>
<dbReference type="PANTHER" id="PTHR33164">
    <property type="entry name" value="TRANSCRIPTIONAL REGULATOR, MARR FAMILY"/>
    <property type="match status" value="1"/>
</dbReference>
<dbReference type="EMBL" id="JAHSPG010000003">
    <property type="protein sequence ID" value="MBV4356975.1"/>
    <property type="molecule type" value="Genomic_DNA"/>
</dbReference>
<dbReference type="RefSeq" id="WP_217790604.1">
    <property type="nucleotide sequence ID" value="NZ_JAHSPG010000003.1"/>
</dbReference>
<dbReference type="InterPro" id="IPR000835">
    <property type="entry name" value="HTH_MarR-typ"/>
</dbReference>
<proteinExistence type="predicted"/>
<keyword evidence="3" id="KW-1185">Reference proteome</keyword>
<evidence type="ECO:0000313" key="3">
    <source>
        <dbReference type="Proteomes" id="UP000812270"/>
    </source>
</evidence>
<name>A0A9E2SAP0_9BACT</name>
<accession>A0A9E2SAP0</accession>